<dbReference type="EMBL" id="JBHUEO010000002">
    <property type="protein sequence ID" value="MFD1705310.1"/>
    <property type="molecule type" value="Genomic_DNA"/>
</dbReference>
<evidence type="ECO:0000313" key="1">
    <source>
        <dbReference type="EMBL" id="MFD1705310.1"/>
    </source>
</evidence>
<dbReference type="Proteomes" id="UP001597301">
    <property type="component" value="Unassembled WGS sequence"/>
</dbReference>
<name>A0ABW4KGK2_9BACI</name>
<organism evidence="1 2">
    <name type="scientific">Siminovitchia sediminis</name>
    <dbReference type="NCBI Taxonomy" id="1274353"/>
    <lineage>
        <taxon>Bacteria</taxon>
        <taxon>Bacillati</taxon>
        <taxon>Bacillota</taxon>
        <taxon>Bacilli</taxon>
        <taxon>Bacillales</taxon>
        <taxon>Bacillaceae</taxon>
        <taxon>Siminovitchia</taxon>
    </lineage>
</organism>
<protein>
    <submittedName>
        <fullName evidence="1">YkuS family protein</fullName>
    </submittedName>
</protein>
<keyword evidence="2" id="KW-1185">Reference proteome</keyword>
<evidence type="ECO:0000313" key="2">
    <source>
        <dbReference type="Proteomes" id="UP001597301"/>
    </source>
</evidence>
<dbReference type="Pfam" id="PF03698">
    <property type="entry name" value="UPF0180"/>
    <property type="match status" value="1"/>
</dbReference>
<reference evidence="2" key="1">
    <citation type="journal article" date="2019" name="Int. J. Syst. Evol. Microbiol.">
        <title>The Global Catalogue of Microorganisms (GCM) 10K type strain sequencing project: providing services to taxonomists for standard genome sequencing and annotation.</title>
        <authorList>
            <consortium name="The Broad Institute Genomics Platform"/>
            <consortium name="The Broad Institute Genome Sequencing Center for Infectious Disease"/>
            <person name="Wu L."/>
            <person name="Ma J."/>
        </authorList>
    </citation>
    <scope>NUCLEOTIDE SEQUENCE [LARGE SCALE GENOMIC DNA]</scope>
    <source>
        <strain evidence="2">CGMCC 1.12295</strain>
    </source>
</reference>
<comment type="caution">
    <text evidence="1">The sequence shown here is derived from an EMBL/GenBank/DDBJ whole genome shotgun (WGS) entry which is preliminary data.</text>
</comment>
<dbReference type="InterPro" id="IPR005370">
    <property type="entry name" value="UPF0180"/>
</dbReference>
<accession>A0ABW4KGK2</accession>
<proteinExistence type="predicted"/>
<dbReference type="NCBIfam" id="NF002845">
    <property type="entry name" value="PRK03094.1"/>
    <property type="match status" value="1"/>
</dbReference>
<dbReference type="RefSeq" id="WP_380771614.1">
    <property type="nucleotide sequence ID" value="NZ_JBHUEO010000002.1"/>
</dbReference>
<gene>
    <name evidence="1" type="ORF">ACFSCZ_00920</name>
</gene>
<sequence length="80" mass="8486">MRIGVEEGLNNVSQALEAKGFEVVTLANDSELNNVDCCVVTGMNSNLMGIQTTSSEVPVVEASGLSANEVCQKVEQKLNQ</sequence>